<name>A0ACC4ARW6_POPAL</name>
<evidence type="ECO:0000313" key="1">
    <source>
        <dbReference type="EMBL" id="KAL3568686.1"/>
    </source>
</evidence>
<gene>
    <name evidence="1" type="ORF">D5086_031337</name>
</gene>
<organism evidence="1 2">
    <name type="scientific">Populus alba</name>
    <name type="common">White poplar</name>
    <dbReference type="NCBI Taxonomy" id="43335"/>
    <lineage>
        <taxon>Eukaryota</taxon>
        <taxon>Viridiplantae</taxon>
        <taxon>Streptophyta</taxon>
        <taxon>Embryophyta</taxon>
        <taxon>Tracheophyta</taxon>
        <taxon>Spermatophyta</taxon>
        <taxon>Magnoliopsida</taxon>
        <taxon>eudicotyledons</taxon>
        <taxon>Gunneridae</taxon>
        <taxon>Pentapetalae</taxon>
        <taxon>rosids</taxon>
        <taxon>fabids</taxon>
        <taxon>Malpighiales</taxon>
        <taxon>Salicaceae</taxon>
        <taxon>Saliceae</taxon>
        <taxon>Populus</taxon>
    </lineage>
</organism>
<sequence length="357" mass="39088">MSHRKISPPQYEQTGTPSSSNHPGAAEYVDAAGGSSRTIANYFDRVRSAGLLDTMKFEAKKIREGGRRNIFNQKFDVRAGEKLLKASHCFFSIETGAVAGLLFISTEKIAFCSQRSITFNFPLLQQNQTVEQFEIPLRSIRWSNYGHPQQKILQIRTEDNSEFLFMDFLRYEKARQNFEKAMRKLYQASIISSHAISSCNGPCNTLNDCDGQLICIKGKCNDGPDVGTHICKGGGNSPSSPPPSGNCPLSGERSCDEGGAPSECDERYHAKTESGCAINRVTLCGKLNLGLDKDLVRLGARLSETVKVKLRLGAKTTQQAGTENVFKQEFGVGEGEELLKASQCYLSTTAGPIAGLH</sequence>
<comment type="caution">
    <text evidence="1">The sequence shown here is derived from an EMBL/GenBank/DDBJ whole genome shotgun (WGS) entry which is preliminary data.</text>
</comment>
<accession>A0ACC4ARW6</accession>
<reference evidence="1 2" key="1">
    <citation type="journal article" date="2024" name="Plant Biotechnol. J.">
        <title>Genome and CRISPR/Cas9 system of a widespread forest tree (Populus alba) in the world.</title>
        <authorList>
            <person name="Liu Y.J."/>
            <person name="Jiang P.F."/>
            <person name="Han X.M."/>
            <person name="Li X.Y."/>
            <person name="Wang H.M."/>
            <person name="Wang Y.J."/>
            <person name="Wang X.X."/>
            <person name="Zeng Q.Y."/>
        </authorList>
    </citation>
    <scope>NUCLEOTIDE SEQUENCE [LARGE SCALE GENOMIC DNA]</scope>
    <source>
        <strain evidence="2">cv. PAL-ZL1</strain>
    </source>
</reference>
<evidence type="ECO:0000313" key="2">
    <source>
        <dbReference type="Proteomes" id="UP000309997"/>
    </source>
</evidence>
<proteinExistence type="predicted"/>
<dbReference type="EMBL" id="RCHU02000017">
    <property type="protein sequence ID" value="KAL3568686.1"/>
    <property type="molecule type" value="Genomic_DNA"/>
</dbReference>
<keyword evidence="2" id="KW-1185">Reference proteome</keyword>
<dbReference type="Proteomes" id="UP000309997">
    <property type="component" value="Unassembled WGS sequence"/>
</dbReference>
<protein>
    <submittedName>
        <fullName evidence="1">Uncharacterized protein</fullName>
    </submittedName>
</protein>